<dbReference type="EMBL" id="BNBA01000030">
    <property type="protein sequence ID" value="GHH58430.1"/>
    <property type="molecule type" value="Genomic_DNA"/>
</dbReference>
<comment type="caution">
    <text evidence="2">The sequence shown here is derived from an EMBL/GenBank/DDBJ whole genome shotgun (WGS) entry which is preliminary data.</text>
</comment>
<evidence type="ECO:0000313" key="2">
    <source>
        <dbReference type="EMBL" id="GHH58430.1"/>
    </source>
</evidence>
<name>A0A919FA41_9XANT</name>
<feature type="compositionally biased region" description="Low complexity" evidence="1">
    <location>
        <begin position="21"/>
        <end position="34"/>
    </location>
</feature>
<feature type="compositionally biased region" description="Basic residues" evidence="1">
    <location>
        <begin position="46"/>
        <end position="56"/>
    </location>
</feature>
<evidence type="ECO:0000256" key="1">
    <source>
        <dbReference type="SAM" id="MobiDB-lite"/>
    </source>
</evidence>
<reference evidence="2" key="1">
    <citation type="journal article" date="2014" name="Int. J. Syst. Evol. Microbiol.">
        <title>Complete genome sequence of Corynebacterium casei LMG S-19264T (=DSM 44701T), isolated from a smear-ripened cheese.</title>
        <authorList>
            <consortium name="US DOE Joint Genome Institute (JGI-PGF)"/>
            <person name="Walter F."/>
            <person name="Albersmeier A."/>
            <person name="Kalinowski J."/>
            <person name="Ruckert C."/>
        </authorList>
    </citation>
    <scope>NUCLEOTIDE SEQUENCE</scope>
    <source>
        <strain evidence="2">JCM 13306</strain>
    </source>
</reference>
<reference evidence="2" key="2">
    <citation type="submission" date="2020-09" db="EMBL/GenBank/DDBJ databases">
        <authorList>
            <person name="Sun Q."/>
            <person name="Ohkuma M."/>
        </authorList>
    </citation>
    <scope>NUCLEOTIDE SEQUENCE</scope>
    <source>
        <strain evidence="2">JCM 13306</strain>
    </source>
</reference>
<dbReference type="AlphaFoldDB" id="A0A919FA41"/>
<feature type="region of interest" description="Disordered" evidence="1">
    <location>
        <begin position="21"/>
        <end position="69"/>
    </location>
</feature>
<protein>
    <submittedName>
        <fullName evidence="2">Uncharacterized protein</fullName>
    </submittedName>
</protein>
<dbReference type="Proteomes" id="UP000623958">
    <property type="component" value="Unassembled WGS sequence"/>
</dbReference>
<organism evidence="2 3">
    <name type="scientific">Xanthomonas boreopolis</name>
    <dbReference type="NCBI Taxonomy" id="86183"/>
    <lineage>
        <taxon>Bacteria</taxon>
        <taxon>Pseudomonadati</taxon>
        <taxon>Pseudomonadota</taxon>
        <taxon>Gammaproteobacteria</taxon>
        <taxon>Lysobacterales</taxon>
        <taxon>Lysobacteraceae</taxon>
        <taxon>Xanthomonas</taxon>
    </lineage>
</organism>
<proteinExistence type="predicted"/>
<accession>A0A919FA41</accession>
<evidence type="ECO:0000313" key="3">
    <source>
        <dbReference type="Proteomes" id="UP000623958"/>
    </source>
</evidence>
<sequence>MGALLWERLKPLPQKRMARRASAAANARSRLNSATVPAGGAITGRKPARIGARRSNRAWPSGTAQAGPA</sequence>
<gene>
    <name evidence="2" type="ORF">GCM10009090_31210</name>
</gene>
<keyword evidence="3" id="KW-1185">Reference proteome</keyword>